<proteinExistence type="predicted"/>
<feature type="compositionally biased region" description="Basic and acidic residues" evidence="4">
    <location>
        <begin position="373"/>
        <end position="382"/>
    </location>
</feature>
<organism evidence="6 7">
    <name type="scientific">Cyanidium caldarium</name>
    <name type="common">Red alga</name>
    <dbReference type="NCBI Taxonomy" id="2771"/>
    <lineage>
        <taxon>Eukaryota</taxon>
        <taxon>Rhodophyta</taxon>
        <taxon>Bangiophyceae</taxon>
        <taxon>Cyanidiales</taxon>
        <taxon>Cyanidiaceae</taxon>
        <taxon>Cyanidium</taxon>
    </lineage>
</organism>
<feature type="compositionally biased region" description="Basic and acidic residues" evidence="4">
    <location>
        <begin position="466"/>
        <end position="478"/>
    </location>
</feature>
<dbReference type="PANTHER" id="PTHR31096">
    <property type="entry name" value="ACT DOMAIN-CONTAINING PROTEIN ACR4-RELATED"/>
    <property type="match status" value="1"/>
</dbReference>
<gene>
    <name evidence="6" type="ORF">CDCA_CDCA09G2585</name>
</gene>
<dbReference type="PROSITE" id="PS51671">
    <property type="entry name" value="ACT"/>
    <property type="match status" value="1"/>
</dbReference>
<feature type="region of interest" description="Disordered" evidence="4">
    <location>
        <begin position="352"/>
        <end position="423"/>
    </location>
</feature>
<accession>A0AAV9IWR9</accession>
<evidence type="ECO:0000256" key="4">
    <source>
        <dbReference type="SAM" id="MobiDB-lite"/>
    </source>
</evidence>
<dbReference type="CDD" id="cd04873">
    <property type="entry name" value="ACT_UUR-ACR-like"/>
    <property type="match status" value="1"/>
</dbReference>
<comment type="caution">
    <text evidence="6">The sequence shown here is derived from an EMBL/GenBank/DDBJ whole genome shotgun (WGS) entry which is preliminary data.</text>
</comment>
<dbReference type="InterPro" id="IPR045865">
    <property type="entry name" value="ACT-like_dom_sf"/>
</dbReference>
<comment type="subcellular location">
    <subcellularLocation>
        <location evidence="1">Nucleus</location>
    </subcellularLocation>
</comment>
<feature type="region of interest" description="Disordered" evidence="4">
    <location>
        <begin position="450"/>
        <end position="487"/>
    </location>
</feature>
<dbReference type="Pfam" id="PF22754">
    <property type="entry name" value="bHLH-TF_ACT-like_plant"/>
    <property type="match status" value="1"/>
</dbReference>
<keyword evidence="3" id="KW-0539">Nucleus</keyword>
<dbReference type="InterPro" id="IPR054502">
    <property type="entry name" value="bHLH-TF_ACT-like_plant"/>
</dbReference>
<dbReference type="InterPro" id="IPR002912">
    <property type="entry name" value="ACT_dom"/>
</dbReference>
<keyword evidence="2" id="KW-0677">Repeat</keyword>
<dbReference type="Proteomes" id="UP001301350">
    <property type="component" value="Unassembled WGS sequence"/>
</dbReference>
<reference evidence="6 7" key="1">
    <citation type="submission" date="2022-07" db="EMBL/GenBank/DDBJ databases">
        <title>Genome-wide signatures of adaptation to extreme environments.</title>
        <authorList>
            <person name="Cho C.H."/>
            <person name="Yoon H.S."/>
        </authorList>
    </citation>
    <scope>NUCLEOTIDE SEQUENCE [LARGE SCALE GENOMIC DNA]</scope>
    <source>
        <strain evidence="6 7">DBV 063 E5</strain>
    </source>
</reference>
<keyword evidence="7" id="KW-1185">Reference proteome</keyword>
<name>A0AAV9IWR9_CYACA</name>
<evidence type="ECO:0000313" key="6">
    <source>
        <dbReference type="EMBL" id="KAK4536560.1"/>
    </source>
</evidence>
<dbReference type="EMBL" id="JANCYW010000009">
    <property type="protein sequence ID" value="KAK4536560.1"/>
    <property type="molecule type" value="Genomic_DNA"/>
</dbReference>
<evidence type="ECO:0000256" key="1">
    <source>
        <dbReference type="ARBA" id="ARBA00004123"/>
    </source>
</evidence>
<protein>
    <recommendedName>
        <fullName evidence="5">ACT domain-containing protein</fullName>
    </recommendedName>
</protein>
<evidence type="ECO:0000259" key="5">
    <source>
        <dbReference type="PROSITE" id="PS51671"/>
    </source>
</evidence>
<evidence type="ECO:0000256" key="3">
    <source>
        <dbReference type="ARBA" id="ARBA00023242"/>
    </source>
</evidence>
<dbReference type="AlphaFoldDB" id="A0AAV9IWR9"/>
<dbReference type="SUPFAM" id="SSF55021">
    <property type="entry name" value="ACT-like"/>
    <property type="match status" value="1"/>
</dbReference>
<dbReference type="InterPro" id="IPR040217">
    <property type="entry name" value="ACR1-12"/>
</dbReference>
<feature type="compositionally biased region" description="Low complexity" evidence="4">
    <location>
        <begin position="384"/>
        <end position="393"/>
    </location>
</feature>
<evidence type="ECO:0000256" key="2">
    <source>
        <dbReference type="ARBA" id="ARBA00022737"/>
    </source>
</evidence>
<sequence>MLLAEGPLSLCGRLRPCDGTLPSSLELMHRKCDRCSESECSWLHRQPLRVPSGAEPVVEFRRSPRHGEMQLTVVQRDRIGLVLDVFRVLLDTYFEIRTASSQVLAGSHGECDLCVVHVAFFDPLYHTEGELGSTLVDGASVSLGVEHARAMLLTTLRDKGLDAAEEGDVAAYSCAEISSYETYLEMRLETALRVESRQCTAETLPQLVSLLRAHDFDVRSAELCSPPLMMPPSEPPTCPCKECLREEEQKLRDEEARRRAQMPPVSLQLGLAELDGSPVMAAERLQCLRRLCQQLCGEGCAVETRVPHRVRRDMEMRGQGTPEAVLGVDAAESSLQRLNLLPELRSLMAVTAAESPRTPSADRIDSTLTLTSRESRGGHDSDDSSTSGASLGSNTAAPTSASPRPIRQLNSGGDRMAEAARPTHSISMVSQDLAAELPSRKLVGTDITLPERIPWSSPPPLPPSRGDSDSVHSRDALRDSPTSPAFGLRCRRAQPDAIGGTLFAAGIPRIHIVRSAGPCTLVGVNALDRPGLAYDMTRAIAEHGLEIHSALLTTTTTSGDSEEDEATAVHAHNYFEVTLPNRRPLWLGSDTQPSRSYDELCQELRLSLVDAIGNPVLVRNMPDGTATMIEISCDERHGLLCDVVEALHSMNLQLLRARIRSHGIRTRDRFHVTDAWNQPVAREFWGDLRQGLLSAVMGVDCSILAGASARGRGATSGG</sequence>
<feature type="domain" description="ACT" evidence="5">
    <location>
        <begin position="521"/>
        <end position="614"/>
    </location>
</feature>
<evidence type="ECO:0000313" key="7">
    <source>
        <dbReference type="Proteomes" id="UP001301350"/>
    </source>
</evidence>